<dbReference type="PANTHER" id="PTHR43441:SF2">
    <property type="entry name" value="FAMILY ACETYLTRANSFERASE, PUTATIVE (AFU_ORTHOLOGUE AFUA_7G00850)-RELATED"/>
    <property type="match status" value="1"/>
</dbReference>
<dbReference type="InterPro" id="IPR016181">
    <property type="entry name" value="Acyl_CoA_acyltransferase"/>
</dbReference>
<dbReference type="Gene3D" id="3.40.630.30">
    <property type="match status" value="1"/>
</dbReference>
<evidence type="ECO:0000259" key="1">
    <source>
        <dbReference type="PROSITE" id="PS51186"/>
    </source>
</evidence>
<sequence>MTEKFVPAYRTGEPLPGWKGAAGPGDAPMTGRYCTLEPAGRPAQADELYEVFQTGGEAQDWLYLPYGPFPDIETFRAWYQATCTGKDPLFVLIRDAASRRALGLASFLNIERGVGRVEVGHIHFSPDLQQSAAATEAMYLMMKRVFECGFRRYEWKCDSLNERSRRAAQRFGFSFEGVFRQHYVVKGRNRDTAWYACIDQEWPRLREAYETWLAPDNFDAEGRQKRRLSALTGPVLVQRG</sequence>
<dbReference type="RefSeq" id="WP_109792931.1">
    <property type="nucleotide sequence ID" value="NZ_PHIG01000048.1"/>
</dbReference>
<keyword evidence="3" id="KW-1185">Reference proteome</keyword>
<dbReference type="SUPFAM" id="SSF55729">
    <property type="entry name" value="Acyl-CoA N-acyltransferases (Nat)"/>
    <property type="match status" value="1"/>
</dbReference>
<dbReference type="OrthoDB" id="5295305at2"/>
<dbReference type="EMBL" id="PHIG01000048">
    <property type="protein sequence ID" value="PJK28088.1"/>
    <property type="molecule type" value="Genomic_DNA"/>
</dbReference>
<dbReference type="Pfam" id="PF13302">
    <property type="entry name" value="Acetyltransf_3"/>
    <property type="match status" value="1"/>
</dbReference>
<dbReference type="Proteomes" id="UP000229498">
    <property type="component" value="Unassembled WGS sequence"/>
</dbReference>
<dbReference type="AlphaFoldDB" id="A0A2M9FX96"/>
<dbReference type="GO" id="GO:0005737">
    <property type="term" value="C:cytoplasm"/>
    <property type="evidence" value="ECO:0007669"/>
    <property type="project" value="TreeGrafter"/>
</dbReference>
<name>A0A2M9FX96_9PROT</name>
<feature type="domain" description="N-acetyltransferase" evidence="1">
    <location>
        <begin position="38"/>
        <end position="191"/>
    </location>
</feature>
<dbReference type="InterPro" id="IPR051908">
    <property type="entry name" value="Ribosomal_N-acetyltransferase"/>
</dbReference>
<dbReference type="PANTHER" id="PTHR43441">
    <property type="entry name" value="RIBOSOMAL-PROTEIN-SERINE ACETYLTRANSFERASE"/>
    <property type="match status" value="1"/>
</dbReference>
<keyword evidence="2" id="KW-0808">Transferase</keyword>
<dbReference type="GO" id="GO:0008999">
    <property type="term" value="F:protein-N-terminal-alanine acetyltransferase activity"/>
    <property type="evidence" value="ECO:0007669"/>
    <property type="project" value="TreeGrafter"/>
</dbReference>
<evidence type="ECO:0000313" key="3">
    <source>
        <dbReference type="Proteomes" id="UP000229498"/>
    </source>
</evidence>
<gene>
    <name evidence="2" type="ORF">CVT23_18810</name>
</gene>
<dbReference type="PROSITE" id="PS51186">
    <property type="entry name" value="GNAT"/>
    <property type="match status" value="1"/>
</dbReference>
<reference evidence="2 3" key="1">
    <citation type="submission" date="2017-11" db="EMBL/GenBank/DDBJ databases">
        <title>Draft genome sequence of Rhizobiales bacterium SY3-13.</title>
        <authorList>
            <person name="Sun C."/>
        </authorList>
    </citation>
    <scope>NUCLEOTIDE SEQUENCE [LARGE SCALE GENOMIC DNA]</scope>
    <source>
        <strain evidence="2 3">SY3-13</strain>
    </source>
</reference>
<evidence type="ECO:0000313" key="2">
    <source>
        <dbReference type="EMBL" id="PJK28088.1"/>
    </source>
</evidence>
<proteinExistence type="predicted"/>
<comment type="caution">
    <text evidence="2">The sequence shown here is derived from an EMBL/GenBank/DDBJ whole genome shotgun (WGS) entry which is preliminary data.</text>
</comment>
<protein>
    <submittedName>
        <fullName evidence="2">GNAT family N-acetyltransferase</fullName>
    </submittedName>
</protein>
<dbReference type="GO" id="GO:1990189">
    <property type="term" value="F:protein N-terminal-serine acetyltransferase activity"/>
    <property type="evidence" value="ECO:0007669"/>
    <property type="project" value="TreeGrafter"/>
</dbReference>
<organism evidence="2 3">
    <name type="scientific">Minwuia thermotolerans</name>
    <dbReference type="NCBI Taxonomy" id="2056226"/>
    <lineage>
        <taxon>Bacteria</taxon>
        <taxon>Pseudomonadati</taxon>
        <taxon>Pseudomonadota</taxon>
        <taxon>Alphaproteobacteria</taxon>
        <taxon>Minwuiales</taxon>
        <taxon>Minwuiaceae</taxon>
        <taxon>Minwuia</taxon>
    </lineage>
</organism>
<dbReference type="FunFam" id="3.40.630.30:FF:000047">
    <property type="entry name" value="Acetyltransferase, GNAT family"/>
    <property type="match status" value="1"/>
</dbReference>
<accession>A0A2M9FX96</accession>
<dbReference type="InterPro" id="IPR000182">
    <property type="entry name" value="GNAT_dom"/>
</dbReference>